<dbReference type="EMBL" id="MN739643">
    <property type="protein sequence ID" value="QHT17694.1"/>
    <property type="molecule type" value="Genomic_DNA"/>
</dbReference>
<evidence type="ECO:0000313" key="1">
    <source>
        <dbReference type="EMBL" id="QHT17694.1"/>
    </source>
</evidence>
<protein>
    <submittedName>
        <fullName evidence="1">Uncharacterized protein</fullName>
    </submittedName>
</protein>
<dbReference type="AlphaFoldDB" id="A0A6C0DN27"/>
<reference evidence="1" key="1">
    <citation type="journal article" date="2020" name="Nature">
        <title>Giant virus diversity and host interactions through global metagenomics.</title>
        <authorList>
            <person name="Schulz F."/>
            <person name="Roux S."/>
            <person name="Paez-Espino D."/>
            <person name="Jungbluth S."/>
            <person name="Walsh D.A."/>
            <person name="Denef V.J."/>
            <person name="McMahon K.D."/>
            <person name="Konstantinidis K.T."/>
            <person name="Eloe-Fadrosh E.A."/>
            <person name="Kyrpides N.C."/>
            <person name="Woyke T."/>
        </authorList>
    </citation>
    <scope>NUCLEOTIDE SEQUENCE</scope>
    <source>
        <strain evidence="1">GVMAG-M-3300023174-30</strain>
    </source>
</reference>
<name>A0A6C0DN27_9ZZZZ</name>
<organism evidence="1">
    <name type="scientific">viral metagenome</name>
    <dbReference type="NCBI Taxonomy" id="1070528"/>
    <lineage>
        <taxon>unclassified sequences</taxon>
        <taxon>metagenomes</taxon>
        <taxon>organismal metagenomes</taxon>
    </lineage>
</organism>
<proteinExistence type="predicted"/>
<accession>A0A6C0DN27</accession>
<sequence length="711" mass="81885">MRSKKLLKFGGVAKINGDDIYIQEDIDITPGFDLYNNIIANLDKIDEKYNSKIKALLTILYNIDPGDNIFTDIVKIVTIYEEKKHTFQSKITPELTMFGKYNLSQFETQRQFITIDPTIIQIMIFDDAVTSTDIVYSLKLIIRDQGKICLRYTTILFPNGSKIVNFNDLSNFNNFNKELDNPYIKTTANDNLLQFLKVYIKYYNFYKKCYLIDDVKHGSRTSTKKLVDYQLKYISILGKARFKNPDIQIRSALVTDYVMSNLLFSSPSYAFISGGYKGFNESCYGITRSGYEIAKKYIRPILTIMCKEGMHDSHGFSDAELIYGEHWGEDSIALSQLTDGAIIIAPFGGWTYIECLTLLANNKIVAIYNDLYNILNYEDYSGLSDSEIRQVIEKEKIELSGVPDKDIAQLIKNKAINKAANSNFFNFNTTEQNSIIDYYINYYLILLYISHIQQPSDILLSKDKIEIIKYLDCVIKLLKYLKTLFSRGITPELVSILKYINTLKNVINNYIRFRFEDINTIYKKLCNGGDYQNELPEKCDGIWIKPTYDLIKYIEPVSGSNHGDYPEKLGLSPSVSKNIDKYTIAIDKLSSDPLFLNLNNNIIFVFSDVMYLNMYLNNKLNATSFQQKLHEKIKALANIKINGSNTPKQLLRKETSRNVNLSRNLDGFLHTKKKLLINENIIKDKFSFVISEKCNNYSPILEEYISSSKQT</sequence>